<proteinExistence type="predicted"/>
<dbReference type="EMBL" id="JAEEGC010000027">
    <property type="protein sequence ID" value="MBV7272617.1"/>
    <property type="molecule type" value="Genomic_DNA"/>
</dbReference>
<feature type="domain" description="Four-carbon acid sugar kinase nucleotide binding" evidence="2">
    <location>
        <begin position="248"/>
        <end position="418"/>
    </location>
</feature>
<dbReference type="RefSeq" id="WP_218319653.1">
    <property type="nucleotide sequence ID" value="NZ_JAEEGC010000027.1"/>
</dbReference>
<organism evidence="3 4">
    <name type="scientific">Clostridium thailandense</name>
    <dbReference type="NCBI Taxonomy" id="2794346"/>
    <lineage>
        <taxon>Bacteria</taxon>
        <taxon>Bacillati</taxon>
        <taxon>Bacillota</taxon>
        <taxon>Clostridia</taxon>
        <taxon>Eubacteriales</taxon>
        <taxon>Clostridiaceae</taxon>
        <taxon>Clostridium</taxon>
    </lineage>
</organism>
<evidence type="ECO:0000313" key="3">
    <source>
        <dbReference type="EMBL" id="MBV7272617.1"/>
    </source>
</evidence>
<dbReference type="Pfam" id="PF07005">
    <property type="entry name" value="SBD_N"/>
    <property type="match status" value="1"/>
</dbReference>
<dbReference type="InterPro" id="IPR031475">
    <property type="entry name" value="NBD_C"/>
</dbReference>
<protein>
    <submittedName>
        <fullName evidence="3">Four-carbon acid sugar kinase family protein</fullName>
    </submittedName>
</protein>
<accession>A0A949WUI3</accession>
<dbReference type="Proteomes" id="UP000694308">
    <property type="component" value="Unassembled WGS sequence"/>
</dbReference>
<evidence type="ECO:0000259" key="2">
    <source>
        <dbReference type="Pfam" id="PF17042"/>
    </source>
</evidence>
<evidence type="ECO:0000313" key="4">
    <source>
        <dbReference type="Proteomes" id="UP000694308"/>
    </source>
</evidence>
<keyword evidence="3" id="KW-0808">Transferase</keyword>
<reference evidence="3" key="1">
    <citation type="submission" date="2020-12" db="EMBL/GenBank/DDBJ databases">
        <title>Clostridium thailandense sp. nov., a novel acetogenic bacterium isolated from peat land soil in Thailand.</title>
        <authorList>
            <person name="Chaikitkaew S."/>
            <person name="Birkeland N.K."/>
        </authorList>
    </citation>
    <scope>NUCLEOTIDE SEQUENCE</scope>
    <source>
        <strain evidence="3">PL3</strain>
    </source>
</reference>
<keyword evidence="3" id="KW-0418">Kinase</keyword>
<gene>
    <name evidence="3" type="ORF">I6U48_06750</name>
</gene>
<name>A0A949WUI3_9CLOT</name>
<sequence length="431" mass="46536">MLRTVIIADDLTGANDTGAILAQDGLKVGTILKTSDMDKFDNFDVLCISTNSRGILPADAYERVKNAANLFENKEGIFFSKRIDSTLRGNVGAEIDSIIETLGDGTVAIVVASFPNSGRVSIGNILLVNGVPVEKTEVAKDPTSPVKTSKITEIVEKQSKYSVAYISLDKVLKGSSVIKDEVLEKAKNNRVIVMDAQTINDIDEIAKGCVESKLKFVAIDPGTFTASVAKVICKKDEKVKNIGKVLCGIGSASNLTREQVNFLKAKSDPLVVKTNTVDFLNNELKEKEIDRVVNEILEKEKDYSVLVVTTTLDEKDVIDFSEVKNTYGLSKKECANIVTDAIASIIYKVTDKLGDKIGGIYASGGDVSADFCNKIKAVGFDVKDEVIPLAIYSRIIGGVFEGMPIVTKGGLVGTKDTLIKCVDYLKARIAE</sequence>
<comment type="caution">
    <text evidence="3">The sequence shown here is derived from an EMBL/GenBank/DDBJ whole genome shotgun (WGS) entry which is preliminary data.</text>
</comment>
<evidence type="ECO:0000259" key="1">
    <source>
        <dbReference type="Pfam" id="PF07005"/>
    </source>
</evidence>
<dbReference type="AlphaFoldDB" id="A0A949WUI3"/>
<keyword evidence="4" id="KW-1185">Reference proteome</keyword>
<dbReference type="Pfam" id="PF17042">
    <property type="entry name" value="NBD_C"/>
    <property type="match status" value="1"/>
</dbReference>
<dbReference type="InterPro" id="IPR010737">
    <property type="entry name" value="4-carb_acid_sugar_kinase_N"/>
</dbReference>
<dbReference type="GO" id="GO:0016301">
    <property type="term" value="F:kinase activity"/>
    <property type="evidence" value="ECO:0007669"/>
    <property type="project" value="UniProtKB-KW"/>
</dbReference>
<feature type="domain" description="Four-carbon acid sugar kinase N-terminal" evidence="1">
    <location>
        <begin position="5"/>
        <end position="227"/>
    </location>
</feature>